<dbReference type="Gramene" id="TraesROB_scaffold_062689_01G000200.1">
    <property type="protein sequence ID" value="TraesROB_scaffold_062689_01G000200.1"/>
    <property type="gene ID" value="TraesROB_scaffold_062689_01G000200"/>
</dbReference>
<organism evidence="2">
    <name type="scientific">Triticum aestivum</name>
    <name type="common">Wheat</name>
    <dbReference type="NCBI Taxonomy" id="4565"/>
    <lineage>
        <taxon>Eukaryota</taxon>
        <taxon>Viridiplantae</taxon>
        <taxon>Streptophyta</taxon>
        <taxon>Embryophyta</taxon>
        <taxon>Tracheophyta</taxon>
        <taxon>Spermatophyta</taxon>
        <taxon>Magnoliopsida</taxon>
        <taxon>Liliopsida</taxon>
        <taxon>Poales</taxon>
        <taxon>Poaceae</taxon>
        <taxon>BOP clade</taxon>
        <taxon>Pooideae</taxon>
        <taxon>Triticodae</taxon>
        <taxon>Triticeae</taxon>
        <taxon>Triticinae</taxon>
        <taxon>Triticum</taxon>
    </lineage>
</organism>
<reference evidence="2" key="2">
    <citation type="submission" date="2018-10" db="UniProtKB">
        <authorList>
            <consortium name="EnsemblPlants"/>
        </authorList>
    </citation>
    <scope>IDENTIFICATION</scope>
</reference>
<dbReference type="Gramene" id="TraesARI7A03G03932540.1">
    <property type="protein sequence ID" value="TraesARI7A03G03932540.1.CDS1"/>
    <property type="gene ID" value="TraesARI7A03G03932540"/>
</dbReference>
<dbReference type="Gramene" id="TraesSTA7A03G03964300.1">
    <property type="protein sequence ID" value="TraesSTA7A03G03964300.1.CDS1"/>
    <property type="gene ID" value="TraesSTA7A03G03964300"/>
</dbReference>
<dbReference type="Gramene" id="TraesNOR7A03G04002950.1">
    <property type="protein sequence ID" value="TraesNOR7A03G04002950.1.CDS1"/>
    <property type="gene ID" value="TraesNOR7A03G04002950"/>
</dbReference>
<sequence>MASCFCGTSAGRRGQFVKLVFPGGHVELLDRPVLAAEVMSQHPRFCVARPDVFREPVGAVAAPNTMLHLGHKYYVVPKSTVRRLLKYSSSSSHSAGGGRGSVSLRRHLARPDGYDRAHKDGGKKWFGWAVGGEARAPQMPPQEVGVSHGSEEEAGRVVRVKDTKEKGRGAKGESPGRRRRRPVASPADSASYSWQPSLHSITEE</sequence>
<dbReference type="PANTHER" id="PTHR33052">
    <property type="entry name" value="DUF4228 DOMAIN PROTEIN-RELATED"/>
    <property type="match status" value="1"/>
</dbReference>
<dbReference type="Gramene" id="TraesSYM7A03G03912550.1">
    <property type="protein sequence ID" value="TraesSYM7A03G03912550.1.CDS1"/>
    <property type="gene ID" value="TraesSYM7A03G03912550"/>
</dbReference>
<evidence type="ECO:0000313" key="2">
    <source>
        <dbReference type="EnsemblPlants" id="TraesCS7A02G362100.1.cds1"/>
    </source>
</evidence>
<evidence type="ECO:0000256" key="1">
    <source>
        <dbReference type="SAM" id="MobiDB-lite"/>
    </source>
</evidence>
<dbReference type="Gramene" id="TraesCS7A02G362100.1">
    <property type="protein sequence ID" value="TraesCS7A02G362100.1.cds1"/>
    <property type="gene ID" value="TraesCS7A02G362100"/>
</dbReference>
<dbReference type="Gramene" id="TraesCAD_scaffold_022976_01G000300.1">
    <property type="protein sequence ID" value="TraesCAD_scaffold_022976_01G000300.1"/>
    <property type="gene ID" value="TraesCAD_scaffold_022976_01G000300"/>
</dbReference>
<keyword evidence="3" id="KW-1185">Reference proteome</keyword>
<feature type="compositionally biased region" description="Polar residues" evidence="1">
    <location>
        <begin position="188"/>
        <end position="204"/>
    </location>
</feature>
<dbReference type="Gramene" id="TraesRN7A0100869000.1">
    <property type="protein sequence ID" value="TraesRN7A0100869000.1"/>
    <property type="gene ID" value="TraesRN7A0100869000"/>
</dbReference>
<evidence type="ECO:0000313" key="3">
    <source>
        <dbReference type="Proteomes" id="UP000019116"/>
    </source>
</evidence>
<dbReference type="Gramene" id="TraesJAG7A03G03941030.1">
    <property type="protein sequence ID" value="TraesJAG7A03G03941030.1.CDS1"/>
    <property type="gene ID" value="TraesJAG7A03G03941030"/>
</dbReference>
<protein>
    <submittedName>
        <fullName evidence="2">Uncharacterized protein</fullName>
    </submittedName>
</protein>
<feature type="region of interest" description="Disordered" evidence="1">
    <location>
        <begin position="136"/>
        <end position="204"/>
    </location>
</feature>
<feature type="compositionally biased region" description="Basic and acidic residues" evidence="1">
    <location>
        <begin position="149"/>
        <end position="176"/>
    </location>
</feature>
<dbReference type="OMA" id="MPPQEVG"/>
<dbReference type="EnsemblPlants" id="TraesCS7A02G362100.1">
    <property type="protein sequence ID" value="TraesCS7A02G362100.1.cds1"/>
    <property type="gene ID" value="TraesCS7A02G362100"/>
</dbReference>
<dbReference type="Gramene" id="TraesJUL7A03G03995720.1">
    <property type="protein sequence ID" value="TraesJUL7A03G03995720.1.CDS1"/>
    <property type="gene ID" value="TraesJUL7A03G03995720"/>
</dbReference>
<dbReference type="Proteomes" id="UP000019116">
    <property type="component" value="Chromosome 7A"/>
</dbReference>
<dbReference type="Gramene" id="TraesCS7A03G0885300.1">
    <property type="protein sequence ID" value="TraesCS7A03G0885300.1.CDS1"/>
    <property type="gene ID" value="TraesCS7A03G0885300"/>
</dbReference>
<dbReference type="Gramene" id="TraesCLE_scaffold_137837_01G000100.1">
    <property type="protein sequence ID" value="TraesCLE_scaffold_137837_01G000100.1"/>
    <property type="gene ID" value="TraesCLE_scaffold_137837_01G000100"/>
</dbReference>
<dbReference type="Gramene" id="TraesWEE_scaffold_081106_01G000100.1">
    <property type="protein sequence ID" value="TraesWEE_scaffold_081106_01G000100.1"/>
    <property type="gene ID" value="TraesWEE_scaffold_081106_01G000100"/>
</dbReference>
<name>A0A3B6RIY2_WHEAT</name>
<dbReference type="InterPro" id="IPR025322">
    <property type="entry name" value="PADRE_dom"/>
</dbReference>
<accession>A0A3B6RIY2</accession>
<proteinExistence type="predicted"/>
<dbReference type="Gramene" id="TraesMAC7A03G03958390.1">
    <property type="protein sequence ID" value="TraesMAC7A03G03958390.1.CDS1"/>
    <property type="gene ID" value="TraesMAC7A03G03958390"/>
</dbReference>
<dbReference type="Pfam" id="PF14009">
    <property type="entry name" value="PADRE"/>
    <property type="match status" value="1"/>
</dbReference>
<dbReference type="OrthoDB" id="1642380at2759"/>
<dbReference type="Gramene" id="TraesPARA_EIv1.0_2314240.1">
    <property type="protein sequence ID" value="TraesPARA_EIv1.0_2314240.1.CDS1"/>
    <property type="gene ID" value="TraesPARA_EIv1.0_2314240"/>
</dbReference>
<dbReference type="AlphaFoldDB" id="A0A3B6RIY2"/>
<reference evidence="2" key="1">
    <citation type="submission" date="2018-08" db="EMBL/GenBank/DDBJ databases">
        <authorList>
            <person name="Rossello M."/>
        </authorList>
    </citation>
    <scope>NUCLEOTIDE SEQUENCE [LARGE SCALE GENOMIC DNA]</scope>
    <source>
        <strain evidence="2">cv. Chinese Spring</strain>
    </source>
</reference>
<dbReference type="Gramene" id="TraesLDM7A03G03962410.1">
    <property type="protein sequence ID" value="TraesLDM7A03G03962410.1.CDS1"/>
    <property type="gene ID" value="TraesLDM7A03G03962410"/>
</dbReference>
<dbReference type="Gramene" id="TraesLAC7A03G03912600.1">
    <property type="protein sequence ID" value="TraesLAC7A03G03912600.1.CDS1"/>
    <property type="gene ID" value="TraesLAC7A03G03912600"/>
</dbReference>